<protein>
    <submittedName>
        <fullName evidence="5">Unplaced genomic scaffold SPHSTscaffold_210, whole genome shotgun sequence</fullName>
    </submittedName>
</protein>
<evidence type="ECO:0000313" key="5">
    <source>
        <dbReference type="EMBL" id="KIJ29310.1"/>
    </source>
</evidence>
<dbReference type="AlphaFoldDB" id="A0A0C9UVT9"/>
<dbReference type="PANTHER" id="PTHR35897">
    <property type="entry name" value="METHYLTRANSFERASE AUSD"/>
    <property type="match status" value="1"/>
</dbReference>
<dbReference type="InterPro" id="IPR051654">
    <property type="entry name" value="Meroterpenoid_MTases"/>
</dbReference>
<dbReference type="GO" id="GO:0016740">
    <property type="term" value="F:transferase activity"/>
    <property type="evidence" value="ECO:0007669"/>
    <property type="project" value="UniProtKB-KW"/>
</dbReference>
<comment type="pathway">
    <text evidence="1">Secondary metabolite biosynthesis.</text>
</comment>
<gene>
    <name evidence="5" type="ORF">M422DRAFT_235244</name>
</gene>
<dbReference type="EMBL" id="KN837285">
    <property type="protein sequence ID" value="KIJ29310.1"/>
    <property type="molecule type" value="Genomic_DNA"/>
</dbReference>
<evidence type="ECO:0000256" key="4">
    <source>
        <dbReference type="ARBA" id="ARBA00038314"/>
    </source>
</evidence>
<evidence type="ECO:0000256" key="2">
    <source>
        <dbReference type="ARBA" id="ARBA00022679"/>
    </source>
</evidence>
<dbReference type="InterPro" id="IPR029063">
    <property type="entry name" value="SAM-dependent_MTases_sf"/>
</dbReference>
<sequence>MTIAVPSPIHENYPKKATAVSLYSPTPDDLAVPSPIHENYPKKATAVSLYSPTPDDLAMLKRLTGINDETKLKEHVLRVQTEAYEVYPYPCIAWFQFISYRISNYPFYNSILTIGKERPGAIYADLGCCFGNDGRRVIADGYPMENVVLSDLQGGFAELAHKLYQTTPDTYPVPFLAGDIFDPTFLSPQNLTSKKSSRNLKPPVLKDLKTLSPLRGHVSIIHAAWLFHLFGELKQRQLASLLASLLSPLPGSMIVGSHLDLPDTEGNKKGGFRWSDKEMMVFAHSPTSWRALWEDIFGTGKVRIESWVGQWKSPWATSGGPERYLHTWKVTRL</sequence>
<accession>A0A0C9UVT9</accession>
<dbReference type="Proteomes" id="UP000054279">
    <property type="component" value="Unassembled WGS sequence"/>
</dbReference>
<dbReference type="PANTHER" id="PTHR35897:SF1">
    <property type="entry name" value="METHYLTRANSFERASE AUSD"/>
    <property type="match status" value="1"/>
</dbReference>
<comment type="similarity">
    <text evidence="4">Belongs to the class I-like SAM-binding methyltransferase superfamily.</text>
</comment>
<proteinExistence type="inferred from homology"/>
<dbReference type="SUPFAM" id="SSF53335">
    <property type="entry name" value="S-adenosyl-L-methionine-dependent methyltransferases"/>
    <property type="match status" value="1"/>
</dbReference>
<keyword evidence="3" id="KW-0949">S-adenosyl-L-methionine</keyword>
<evidence type="ECO:0000256" key="1">
    <source>
        <dbReference type="ARBA" id="ARBA00005179"/>
    </source>
</evidence>
<dbReference type="HOGENOM" id="CLU_051542_1_1_1"/>
<keyword evidence="6" id="KW-1185">Reference proteome</keyword>
<evidence type="ECO:0000256" key="3">
    <source>
        <dbReference type="ARBA" id="ARBA00022691"/>
    </source>
</evidence>
<name>A0A0C9UVT9_SPHS4</name>
<keyword evidence="2" id="KW-0808">Transferase</keyword>
<reference evidence="5 6" key="1">
    <citation type="submission" date="2014-06" db="EMBL/GenBank/DDBJ databases">
        <title>Evolutionary Origins and Diversification of the Mycorrhizal Mutualists.</title>
        <authorList>
            <consortium name="DOE Joint Genome Institute"/>
            <consortium name="Mycorrhizal Genomics Consortium"/>
            <person name="Kohler A."/>
            <person name="Kuo A."/>
            <person name="Nagy L.G."/>
            <person name="Floudas D."/>
            <person name="Copeland A."/>
            <person name="Barry K.W."/>
            <person name="Cichocki N."/>
            <person name="Veneault-Fourrey C."/>
            <person name="LaButti K."/>
            <person name="Lindquist E.A."/>
            <person name="Lipzen A."/>
            <person name="Lundell T."/>
            <person name="Morin E."/>
            <person name="Murat C."/>
            <person name="Riley R."/>
            <person name="Ohm R."/>
            <person name="Sun H."/>
            <person name="Tunlid A."/>
            <person name="Henrissat B."/>
            <person name="Grigoriev I.V."/>
            <person name="Hibbett D.S."/>
            <person name="Martin F."/>
        </authorList>
    </citation>
    <scope>NUCLEOTIDE SEQUENCE [LARGE SCALE GENOMIC DNA]</scope>
    <source>
        <strain evidence="5 6">SS14</strain>
    </source>
</reference>
<organism evidence="5 6">
    <name type="scientific">Sphaerobolus stellatus (strain SS14)</name>
    <dbReference type="NCBI Taxonomy" id="990650"/>
    <lineage>
        <taxon>Eukaryota</taxon>
        <taxon>Fungi</taxon>
        <taxon>Dikarya</taxon>
        <taxon>Basidiomycota</taxon>
        <taxon>Agaricomycotina</taxon>
        <taxon>Agaricomycetes</taxon>
        <taxon>Phallomycetidae</taxon>
        <taxon>Geastrales</taxon>
        <taxon>Sphaerobolaceae</taxon>
        <taxon>Sphaerobolus</taxon>
    </lineage>
</organism>
<dbReference type="OrthoDB" id="2094832at2759"/>
<evidence type="ECO:0000313" key="6">
    <source>
        <dbReference type="Proteomes" id="UP000054279"/>
    </source>
</evidence>